<dbReference type="AlphaFoldDB" id="A0AAJ2SAV4"/>
<dbReference type="RefSeq" id="WP_229973317.1">
    <property type="nucleotide sequence ID" value="NZ_CP087133.1"/>
</dbReference>
<evidence type="ECO:0000313" key="3">
    <source>
        <dbReference type="Proteomes" id="UP001270053"/>
    </source>
</evidence>
<dbReference type="Proteomes" id="UP001270053">
    <property type="component" value="Unassembled WGS sequence"/>
</dbReference>
<accession>A0AAJ2SAV4</accession>
<sequence length="120" mass="14441">MKIFYRFLLGCMILRLLVLFVKGYLNQKEIKENQKQTVCKYLLCKTFPKTTESFFTYKIDNNWYRNSYRHCSKDSEKKINKYFRVYYSSKDFSKIVVDFSKEVTDSTEIVNAGFSLNKLE</sequence>
<dbReference type="EMBL" id="JAWXVG010000002">
    <property type="protein sequence ID" value="MDX6182024.1"/>
    <property type="molecule type" value="Genomic_DNA"/>
</dbReference>
<reference evidence="2 4" key="1">
    <citation type="submission" date="2023-11" db="EMBL/GenBank/DDBJ databases">
        <title>Unpublished Manusciprt.</title>
        <authorList>
            <person name="Saticioglu I.B."/>
            <person name="Ay H."/>
            <person name="Ajmi N."/>
            <person name="Altun S."/>
            <person name="Duman M."/>
        </authorList>
    </citation>
    <scope>NUCLEOTIDE SEQUENCE</scope>
    <source>
        <strain evidence="1 4">Fl-33</strain>
        <strain evidence="2">Fl-77</strain>
    </source>
</reference>
<comment type="caution">
    <text evidence="2">The sequence shown here is derived from an EMBL/GenBank/DDBJ whole genome shotgun (WGS) entry which is preliminary data.</text>
</comment>
<gene>
    <name evidence="1" type="ORF">SGQ18_07625</name>
    <name evidence="2" type="ORF">SGQ44_14250</name>
</gene>
<evidence type="ECO:0000313" key="1">
    <source>
        <dbReference type="EMBL" id="MDX6182024.1"/>
    </source>
</evidence>
<keyword evidence="4" id="KW-1185">Reference proteome</keyword>
<dbReference type="Proteomes" id="UP001278738">
    <property type="component" value="Unassembled WGS sequence"/>
</dbReference>
<name>A0AAJ2SAV4_9FLAO</name>
<evidence type="ECO:0000313" key="4">
    <source>
        <dbReference type="Proteomes" id="UP001278738"/>
    </source>
</evidence>
<proteinExistence type="predicted"/>
<dbReference type="EMBL" id="JAWXVH010000008">
    <property type="protein sequence ID" value="MDX6186921.1"/>
    <property type="molecule type" value="Genomic_DNA"/>
</dbReference>
<evidence type="ECO:0000313" key="2">
    <source>
        <dbReference type="EMBL" id="MDX6186921.1"/>
    </source>
</evidence>
<protein>
    <submittedName>
        <fullName evidence="2">Uncharacterized protein</fullName>
    </submittedName>
</protein>
<organism evidence="2 3">
    <name type="scientific">Flavobacterium flavipigmentatum</name>
    <dbReference type="NCBI Taxonomy" id="2893884"/>
    <lineage>
        <taxon>Bacteria</taxon>
        <taxon>Pseudomonadati</taxon>
        <taxon>Bacteroidota</taxon>
        <taxon>Flavobacteriia</taxon>
        <taxon>Flavobacteriales</taxon>
        <taxon>Flavobacteriaceae</taxon>
        <taxon>Flavobacterium</taxon>
    </lineage>
</organism>